<gene>
    <name evidence="1" type="ORF">INT47_002514</name>
</gene>
<protein>
    <recommendedName>
        <fullName evidence="3">Ndc10 domain-containing protein</fullName>
    </recommendedName>
</protein>
<proteinExistence type="predicted"/>
<keyword evidence="2" id="KW-1185">Reference proteome</keyword>
<dbReference type="Proteomes" id="UP000603453">
    <property type="component" value="Unassembled WGS sequence"/>
</dbReference>
<accession>A0A8H7RGI5</accession>
<sequence length="428" mass="49327">MPLEHWKEFCENNRYRYSVDPKYPYTVGPTDFVVAFFKEFVFKRTYKKGVSIDTDVRTQIGLHTKNADSQLTLLQMAEKAPSNKKGALMFLHEFQSSCREVDYPSPKKTKEVIESIKNYEHNLVYDQVQTNVDRAAHCVIRDSYKSGELIRILKNIWISSSDTGLREMFSISSRHHMVPRDQDLRNLNFADCFCTIIPKNQHKGMQQALALVFSLDKGKTLKEGEVKFACAMRHENIFRCPFGAFSFLMFSLLQDNGNFLNEERWHNWKVLRGRAGPEKSLSGVSQWKTAKKALSSEDIHTTRVTHGGHHAGSMEAEGLGIPFDLIKRGGGWKDRLGRLETHYLGKLPSPFARGMAGFWEKPLSLARNSIFPWIESYFGYGNLEWEAACEKEMKEVDKNEDEDDNIFNLEITNETDPVEFVEEEGKMY</sequence>
<dbReference type="AlphaFoldDB" id="A0A8H7RGI5"/>
<comment type="caution">
    <text evidence="1">The sequence shown here is derived from an EMBL/GenBank/DDBJ whole genome shotgun (WGS) entry which is preliminary data.</text>
</comment>
<reference evidence="1" key="1">
    <citation type="submission" date="2020-12" db="EMBL/GenBank/DDBJ databases">
        <title>Metabolic potential, ecology and presence of endohyphal bacteria is reflected in genomic diversity of Mucoromycotina.</title>
        <authorList>
            <person name="Muszewska A."/>
            <person name="Okrasinska A."/>
            <person name="Steczkiewicz K."/>
            <person name="Drgas O."/>
            <person name="Orlowska M."/>
            <person name="Perlinska-Lenart U."/>
            <person name="Aleksandrzak-Piekarczyk T."/>
            <person name="Szatraj K."/>
            <person name="Zielenkiewicz U."/>
            <person name="Pilsyk S."/>
            <person name="Malc E."/>
            <person name="Mieczkowski P."/>
            <person name="Kruszewska J.S."/>
            <person name="Biernat P."/>
            <person name="Pawlowska J."/>
        </authorList>
    </citation>
    <scope>NUCLEOTIDE SEQUENCE</scope>
    <source>
        <strain evidence="1">WA0000017839</strain>
    </source>
</reference>
<dbReference type="EMBL" id="JAEPRD010000011">
    <property type="protein sequence ID" value="KAG2210572.1"/>
    <property type="molecule type" value="Genomic_DNA"/>
</dbReference>
<dbReference type="OrthoDB" id="2280212at2759"/>
<dbReference type="GO" id="GO:0003677">
    <property type="term" value="F:DNA binding"/>
    <property type="evidence" value="ECO:0007669"/>
    <property type="project" value="InterPro"/>
</dbReference>
<evidence type="ECO:0008006" key="3">
    <source>
        <dbReference type="Google" id="ProtNLM"/>
    </source>
</evidence>
<dbReference type="Gene3D" id="1.10.443.20">
    <property type="entry name" value="Centromere DNA-binding protein complex CBF3 subunit, domain 2"/>
    <property type="match status" value="1"/>
</dbReference>
<evidence type="ECO:0000313" key="2">
    <source>
        <dbReference type="Proteomes" id="UP000603453"/>
    </source>
</evidence>
<evidence type="ECO:0000313" key="1">
    <source>
        <dbReference type="EMBL" id="KAG2210572.1"/>
    </source>
</evidence>
<organism evidence="1 2">
    <name type="scientific">Mucor saturninus</name>
    <dbReference type="NCBI Taxonomy" id="64648"/>
    <lineage>
        <taxon>Eukaryota</taxon>
        <taxon>Fungi</taxon>
        <taxon>Fungi incertae sedis</taxon>
        <taxon>Mucoromycota</taxon>
        <taxon>Mucoromycotina</taxon>
        <taxon>Mucoromycetes</taxon>
        <taxon>Mucorales</taxon>
        <taxon>Mucorineae</taxon>
        <taxon>Mucoraceae</taxon>
        <taxon>Mucor</taxon>
    </lineage>
</organism>
<dbReference type="InterPro" id="IPR038279">
    <property type="entry name" value="Ndc10_dom2_sf"/>
</dbReference>
<name>A0A8H7RGI5_9FUNG</name>